<feature type="transmembrane region" description="Helical" evidence="6">
    <location>
        <begin position="154"/>
        <end position="175"/>
    </location>
</feature>
<feature type="transmembrane region" description="Helical" evidence="6">
    <location>
        <begin position="378"/>
        <end position="397"/>
    </location>
</feature>
<feature type="transmembrane region" description="Helical" evidence="6">
    <location>
        <begin position="68"/>
        <end position="90"/>
    </location>
</feature>
<feature type="domain" description="ResB-like" evidence="7">
    <location>
        <begin position="361"/>
        <end position="415"/>
    </location>
</feature>
<protein>
    <recommendedName>
        <fullName evidence="7">ResB-like domain-containing protein</fullName>
    </recommendedName>
</protein>
<gene>
    <name evidence="8" type="ORF">E3J62_09880</name>
</gene>
<comment type="caution">
    <text evidence="8">The sequence shown here is derived from an EMBL/GenBank/DDBJ whole genome shotgun (WGS) entry which is preliminary data.</text>
</comment>
<dbReference type="GO" id="GO:0017004">
    <property type="term" value="P:cytochrome complex assembly"/>
    <property type="evidence" value="ECO:0007669"/>
    <property type="project" value="UniProtKB-KW"/>
</dbReference>
<feature type="domain" description="ResB-like" evidence="7">
    <location>
        <begin position="16"/>
        <end position="301"/>
    </location>
</feature>
<dbReference type="Proteomes" id="UP000315525">
    <property type="component" value="Unassembled WGS sequence"/>
</dbReference>
<evidence type="ECO:0000256" key="2">
    <source>
        <dbReference type="ARBA" id="ARBA00022692"/>
    </source>
</evidence>
<dbReference type="Pfam" id="PF05140">
    <property type="entry name" value="ResB"/>
    <property type="match status" value="2"/>
</dbReference>
<organism evidence="8 9">
    <name type="scientific">candidate division TA06 bacterium</name>
    <dbReference type="NCBI Taxonomy" id="2250710"/>
    <lineage>
        <taxon>Bacteria</taxon>
        <taxon>Bacteria division TA06</taxon>
    </lineage>
</organism>
<feature type="transmembrane region" description="Helical" evidence="6">
    <location>
        <begin position="12"/>
        <end position="35"/>
    </location>
</feature>
<evidence type="ECO:0000313" key="8">
    <source>
        <dbReference type="EMBL" id="TET44578.1"/>
    </source>
</evidence>
<keyword evidence="3" id="KW-0201">Cytochrome c-type biogenesis</keyword>
<dbReference type="AlphaFoldDB" id="A0A523UPV4"/>
<comment type="subcellular location">
    <subcellularLocation>
        <location evidence="1">Membrane</location>
        <topology evidence="1">Multi-pass membrane protein</topology>
    </subcellularLocation>
</comment>
<dbReference type="PANTHER" id="PTHR31566">
    <property type="entry name" value="CYTOCHROME C BIOGENESIS PROTEIN CCS1, CHLOROPLASTIC"/>
    <property type="match status" value="1"/>
</dbReference>
<dbReference type="EMBL" id="SOJN01000120">
    <property type="protein sequence ID" value="TET44578.1"/>
    <property type="molecule type" value="Genomic_DNA"/>
</dbReference>
<dbReference type="GO" id="GO:0016020">
    <property type="term" value="C:membrane"/>
    <property type="evidence" value="ECO:0007669"/>
    <property type="project" value="UniProtKB-SubCell"/>
</dbReference>
<dbReference type="InterPro" id="IPR023494">
    <property type="entry name" value="Cyt_c_bgen_Ccs1/CcsB/ResB"/>
</dbReference>
<evidence type="ECO:0000256" key="5">
    <source>
        <dbReference type="ARBA" id="ARBA00023136"/>
    </source>
</evidence>
<keyword evidence="5 6" id="KW-0472">Membrane</keyword>
<evidence type="ECO:0000259" key="7">
    <source>
        <dbReference type="Pfam" id="PF05140"/>
    </source>
</evidence>
<dbReference type="InterPro" id="IPR007816">
    <property type="entry name" value="ResB-like_domain"/>
</dbReference>
<keyword evidence="2 6" id="KW-0812">Transmembrane</keyword>
<keyword evidence="4 6" id="KW-1133">Transmembrane helix</keyword>
<accession>A0A523UPV4</accession>
<reference evidence="8 9" key="1">
    <citation type="submission" date="2019-03" db="EMBL/GenBank/DDBJ databases">
        <title>Metabolic potential of uncultured bacteria and archaea associated with petroleum seepage in deep-sea sediments.</title>
        <authorList>
            <person name="Dong X."/>
            <person name="Hubert C."/>
        </authorList>
    </citation>
    <scope>NUCLEOTIDE SEQUENCE [LARGE SCALE GENOMIC DNA]</scope>
    <source>
        <strain evidence="8">E44_bin18</strain>
    </source>
</reference>
<evidence type="ECO:0000256" key="3">
    <source>
        <dbReference type="ARBA" id="ARBA00022748"/>
    </source>
</evidence>
<sequence>MKRFLKVMYSQLASTRLTLVLLIIMVVCMLLGTVFPQGGTQEEYLKAFGQVRATWFTRLGFFDVFHSWYFLLVGGIFFLNMVFCSIDGWMGHIRPKPARFKEASTVQWELGGKKSEQMLGVLKDRGYKVKQVYAGEGAGSFVAQRGLPSRPVSIIYHFGLALTFVGFVLSALTAFNGEVYIYPGETKKIPRSSPDMTVNRWRSKLGFSPGNVESLSIYLESFDTEYTWYNMKYYPKDWKSAVVLKTNSGLSTKKVIEVNAPLRYRGLTVYQMSYKQEFDIELEDTTIHVEAGEPFEIPAFEGKFSVRTVRTGVLFKEGIKEPITPHGDLYYKAPDAEKKKRVGRLTLDSKYYFEDTPLIMRNFTEASGLYFRRDDGVVFLYVAFILFMVGLFVRVFWTSYRVSVHVDEGEGKVYVSAKVAGVAAYEEIELAGIGKQFQEMTP</sequence>
<name>A0A523UPV4_UNCT6</name>
<evidence type="ECO:0000313" key="9">
    <source>
        <dbReference type="Proteomes" id="UP000315525"/>
    </source>
</evidence>
<evidence type="ECO:0000256" key="1">
    <source>
        <dbReference type="ARBA" id="ARBA00004141"/>
    </source>
</evidence>
<evidence type="ECO:0000256" key="6">
    <source>
        <dbReference type="SAM" id="Phobius"/>
    </source>
</evidence>
<proteinExistence type="predicted"/>
<evidence type="ECO:0000256" key="4">
    <source>
        <dbReference type="ARBA" id="ARBA00022989"/>
    </source>
</evidence>